<dbReference type="EMBL" id="LFRF01000008">
    <property type="protein sequence ID" value="KND91518.1"/>
    <property type="molecule type" value="Genomic_DNA"/>
</dbReference>
<sequence length="531" mass="57751">MFTSPCLLDYSPLRSPSTRTRAPSRAALHGELPFRTIRPPTGRHGLLRPSAHGAGVAHPRVDGPPGSGIVFWLAATSSWHGAPSSHTPRHALATLGVNRASEAVYALTLTPSRCGCFRHAVLRATRRTVPRASASSSLVAPRGAAARRRLRLRPRGQRALRGAVATRAAPRAPRHDGHDVEGPRGGGHDSAGVLFGRLGGDDAERGRVGDAVAAWAELLTRMQSGEFSRAFSRCLAVPCTYQGNRSVEGGVSSSSFHVAAPCPRFRQTPGPDTLGHSGSRPALIRIKSYRFGPESLIFDRRPGPRLSVRAGQGSAASLARSWAFWDVCPAVGYWLEVHGFVFHTPFSLRGRRRPVIWRTPFCSHTRGRRRGSCLMGRSWLATARTRRRWLKTSNGTHTPSRPPRLMPRNTWQGPDHHELSAAVHGSSLMIPQCPDEGHAEMELGSERRLDRGPLRPLLKIVLDAASRVCTRAPYILACARTGQTPVRDVGRPAKSRAPPIGALQGRGFTRSRLPGRHLTNDESTRLEASQA</sequence>
<proteinExistence type="predicted"/>
<name>A0A0L0NBT0_TOLOC</name>
<protein>
    <submittedName>
        <fullName evidence="2">Uncharacterized protein</fullName>
    </submittedName>
</protein>
<comment type="caution">
    <text evidence="2">The sequence shown here is derived from an EMBL/GenBank/DDBJ whole genome shotgun (WGS) entry which is preliminary data.</text>
</comment>
<feature type="region of interest" description="Disordered" evidence="1">
    <location>
        <begin position="159"/>
        <end position="191"/>
    </location>
</feature>
<dbReference type="AlphaFoldDB" id="A0A0L0NBT0"/>
<reference evidence="2 3" key="1">
    <citation type="journal article" date="2015" name="BMC Genomics">
        <title>The genome of the truffle-parasite Tolypocladium ophioglossoides and the evolution of antifungal peptaibiotics.</title>
        <authorList>
            <person name="Quandt C.A."/>
            <person name="Bushley K.E."/>
            <person name="Spatafora J.W."/>
        </authorList>
    </citation>
    <scope>NUCLEOTIDE SEQUENCE [LARGE SCALE GENOMIC DNA]</scope>
    <source>
        <strain evidence="2 3">CBS 100239</strain>
    </source>
</reference>
<gene>
    <name evidence="2" type="ORF">TOPH_03848</name>
</gene>
<evidence type="ECO:0000313" key="3">
    <source>
        <dbReference type="Proteomes" id="UP000036947"/>
    </source>
</evidence>
<evidence type="ECO:0000256" key="1">
    <source>
        <dbReference type="SAM" id="MobiDB-lite"/>
    </source>
</evidence>
<organism evidence="2 3">
    <name type="scientific">Tolypocladium ophioglossoides (strain CBS 100239)</name>
    <name type="common">Snaketongue truffleclub</name>
    <name type="synonym">Elaphocordyceps ophioglossoides</name>
    <dbReference type="NCBI Taxonomy" id="1163406"/>
    <lineage>
        <taxon>Eukaryota</taxon>
        <taxon>Fungi</taxon>
        <taxon>Dikarya</taxon>
        <taxon>Ascomycota</taxon>
        <taxon>Pezizomycotina</taxon>
        <taxon>Sordariomycetes</taxon>
        <taxon>Hypocreomycetidae</taxon>
        <taxon>Hypocreales</taxon>
        <taxon>Ophiocordycipitaceae</taxon>
        <taxon>Tolypocladium</taxon>
    </lineage>
</organism>
<feature type="compositionally biased region" description="Basic and acidic residues" evidence="1">
    <location>
        <begin position="173"/>
        <end position="182"/>
    </location>
</feature>
<evidence type="ECO:0000313" key="2">
    <source>
        <dbReference type="EMBL" id="KND91518.1"/>
    </source>
</evidence>
<feature type="region of interest" description="Disordered" evidence="1">
    <location>
        <begin position="485"/>
        <end position="531"/>
    </location>
</feature>
<accession>A0A0L0NBT0</accession>
<feature type="compositionally biased region" description="Low complexity" evidence="1">
    <location>
        <begin position="159"/>
        <end position="171"/>
    </location>
</feature>
<keyword evidence="3" id="KW-1185">Reference proteome</keyword>
<dbReference type="Proteomes" id="UP000036947">
    <property type="component" value="Unassembled WGS sequence"/>
</dbReference>